<evidence type="ECO:0000256" key="4">
    <source>
        <dbReference type="ARBA" id="ARBA00023157"/>
    </source>
</evidence>
<evidence type="ECO:0000256" key="1">
    <source>
        <dbReference type="ARBA" id="ARBA00005791"/>
    </source>
</evidence>
<evidence type="ECO:0000256" key="5">
    <source>
        <dbReference type="ARBA" id="ARBA00023284"/>
    </source>
</evidence>
<evidence type="ECO:0000256" key="6">
    <source>
        <dbReference type="SAM" id="MobiDB-lite"/>
    </source>
</evidence>
<proteinExistence type="inferred from homology"/>
<dbReference type="STRING" id="1703.BLSMQ_3266"/>
<dbReference type="Gene3D" id="3.40.30.10">
    <property type="entry name" value="Glutaredoxin"/>
    <property type="match status" value="1"/>
</dbReference>
<name>A0A0B9ABM2_BRELN</name>
<dbReference type="InterPro" id="IPR012336">
    <property type="entry name" value="Thioredoxin-like_fold"/>
</dbReference>
<feature type="transmembrane region" description="Helical" evidence="7">
    <location>
        <begin position="35"/>
        <end position="56"/>
    </location>
</feature>
<keyword evidence="10" id="KW-1185">Reference proteome</keyword>
<organism evidence="9 10">
    <name type="scientific">Brevibacterium linens</name>
    <dbReference type="NCBI Taxonomy" id="1703"/>
    <lineage>
        <taxon>Bacteria</taxon>
        <taxon>Bacillati</taxon>
        <taxon>Actinomycetota</taxon>
        <taxon>Actinomycetes</taxon>
        <taxon>Micrococcales</taxon>
        <taxon>Brevibacteriaceae</taxon>
        <taxon>Brevibacterium</taxon>
    </lineage>
</organism>
<dbReference type="EMBL" id="JTJZ01000017">
    <property type="protein sequence ID" value="KHS53016.1"/>
    <property type="molecule type" value="Genomic_DNA"/>
</dbReference>
<evidence type="ECO:0000313" key="10">
    <source>
        <dbReference type="Proteomes" id="UP000031488"/>
    </source>
</evidence>
<protein>
    <recommendedName>
        <fullName evidence="8">Thioredoxin-like fold domain-containing protein</fullName>
    </recommendedName>
</protein>
<dbReference type="Proteomes" id="UP000031488">
    <property type="component" value="Unassembled WGS sequence"/>
</dbReference>
<gene>
    <name evidence="9" type="ORF">AE0388_1419</name>
</gene>
<sequence>MAKNNSADDKRNRARENARQIAANQAKKEKTAKTILYTGIAVVVVAVLAVVSVLVIQQNKPAVSPSNYVADGITAAKDNTLVQPLKMPEGEESDLPTPSEAGAKKGAATVTVYLDFQCPGCKAFEEGNSKMLRKLADEGSIVINYKPVSFLDRMSSGNEYSTRSANLAACVIDSQPEVAVDLFDALFAQQPEEGADGRTDAELLKVAEKAGVDTSKKLKADPEQTVKSCVTDRTFDKFVEESSQNALDDGVEATPWVLVNGKHTDKTSDPQALATEILKATGEFKG</sequence>
<keyword evidence="7" id="KW-0812">Transmembrane</keyword>
<comment type="caution">
    <text evidence="9">The sequence shown here is derived from an EMBL/GenBank/DDBJ whole genome shotgun (WGS) entry which is preliminary data.</text>
</comment>
<dbReference type="PANTHER" id="PTHR13887:SF14">
    <property type="entry name" value="DISULFIDE BOND FORMATION PROTEIN D"/>
    <property type="match status" value="1"/>
</dbReference>
<dbReference type="GO" id="GO:0016491">
    <property type="term" value="F:oxidoreductase activity"/>
    <property type="evidence" value="ECO:0007669"/>
    <property type="project" value="UniProtKB-KW"/>
</dbReference>
<dbReference type="PANTHER" id="PTHR13887">
    <property type="entry name" value="GLUTATHIONE S-TRANSFERASE KAPPA"/>
    <property type="match status" value="1"/>
</dbReference>
<evidence type="ECO:0000256" key="2">
    <source>
        <dbReference type="ARBA" id="ARBA00022729"/>
    </source>
</evidence>
<keyword evidence="4" id="KW-1015">Disulfide bond</keyword>
<dbReference type="Pfam" id="PF13462">
    <property type="entry name" value="Thioredoxin_4"/>
    <property type="match status" value="1"/>
</dbReference>
<keyword evidence="3" id="KW-0560">Oxidoreductase</keyword>
<evidence type="ECO:0000256" key="3">
    <source>
        <dbReference type="ARBA" id="ARBA00023002"/>
    </source>
</evidence>
<reference evidence="9 10" key="1">
    <citation type="submission" date="2014-11" db="EMBL/GenBank/DDBJ databases">
        <title>Draft Genome Sequence of Brevibacterium linens AE038-8.</title>
        <authorList>
            <person name="Maizel D."/>
            <person name="Utturkar S.M."/>
            <person name="Brown S.D."/>
            <person name="Ferrero M."/>
            <person name="Rosen B.P."/>
        </authorList>
    </citation>
    <scope>NUCLEOTIDE SEQUENCE [LARGE SCALE GENOMIC DNA]</scope>
    <source>
        <strain evidence="9 10">AE038-8</strain>
    </source>
</reference>
<dbReference type="OrthoDB" id="117402at2"/>
<feature type="domain" description="Thioredoxin-like fold" evidence="8">
    <location>
        <begin position="101"/>
        <end position="274"/>
    </location>
</feature>
<keyword evidence="5" id="KW-0676">Redox-active center</keyword>
<dbReference type="InterPro" id="IPR036249">
    <property type="entry name" value="Thioredoxin-like_sf"/>
</dbReference>
<dbReference type="PATRIC" id="fig|1703.6.peg.1310"/>
<evidence type="ECO:0000313" key="9">
    <source>
        <dbReference type="EMBL" id="KHS53016.1"/>
    </source>
</evidence>
<dbReference type="SUPFAM" id="SSF52833">
    <property type="entry name" value="Thioredoxin-like"/>
    <property type="match status" value="1"/>
</dbReference>
<keyword evidence="2" id="KW-0732">Signal</keyword>
<dbReference type="AlphaFoldDB" id="A0A0B9ABM2"/>
<feature type="region of interest" description="Disordered" evidence="6">
    <location>
        <begin position="1"/>
        <end position="25"/>
    </location>
</feature>
<feature type="compositionally biased region" description="Basic and acidic residues" evidence="6">
    <location>
        <begin position="1"/>
        <end position="18"/>
    </location>
</feature>
<dbReference type="RefSeq" id="WP_039208461.1">
    <property type="nucleotide sequence ID" value="NZ_CP186330.1"/>
</dbReference>
<accession>A0A0B9ABM2</accession>
<comment type="similarity">
    <text evidence="1">Belongs to the thioredoxin family. DsbA subfamily.</text>
</comment>
<evidence type="ECO:0000259" key="8">
    <source>
        <dbReference type="Pfam" id="PF13462"/>
    </source>
</evidence>
<keyword evidence="7" id="KW-1133">Transmembrane helix</keyword>
<evidence type="ECO:0000256" key="7">
    <source>
        <dbReference type="SAM" id="Phobius"/>
    </source>
</evidence>
<keyword evidence="7" id="KW-0472">Membrane</keyword>